<feature type="domain" description="Alcohol dehydrogenase-like C-terminal" evidence="6">
    <location>
        <begin position="190"/>
        <end position="326"/>
    </location>
</feature>
<comment type="similarity">
    <text evidence="2">Belongs to the zinc-containing alcohol dehydrogenase family.</text>
</comment>
<evidence type="ECO:0000256" key="5">
    <source>
        <dbReference type="ARBA" id="ARBA00023002"/>
    </source>
</evidence>
<evidence type="ECO:0000256" key="2">
    <source>
        <dbReference type="ARBA" id="ARBA00008072"/>
    </source>
</evidence>
<evidence type="ECO:0000313" key="8">
    <source>
        <dbReference type="EMBL" id="KAG2220741.1"/>
    </source>
</evidence>
<dbReference type="Pfam" id="PF00107">
    <property type="entry name" value="ADH_zinc_N"/>
    <property type="match status" value="1"/>
</dbReference>
<dbReference type="PANTHER" id="PTHR43161:SF9">
    <property type="entry name" value="SORBITOL DEHYDROGENASE"/>
    <property type="match status" value="1"/>
</dbReference>
<dbReference type="SUPFAM" id="SSF51735">
    <property type="entry name" value="NAD(P)-binding Rossmann-fold domains"/>
    <property type="match status" value="1"/>
</dbReference>
<evidence type="ECO:0000256" key="4">
    <source>
        <dbReference type="ARBA" id="ARBA00022833"/>
    </source>
</evidence>
<dbReference type="EMBL" id="JAEPRB010000131">
    <property type="protein sequence ID" value="KAG2220741.1"/>
    <property type="molecule type" value="Genomic_DNA"/>
</dbReference>
<dbReference type="Gene3D" id="3.40.50.720">
    <property type="entry name" value="NAD(P)-binding Rossmann-like Domain"/>
    <property type="match status" value="1"/>
</dbReference>
<keyword evidence="9" id="KW-1185">Reference proteome</keyword>
<keyword evidence="5" id="KW-0560">Oxidoreductase</keyword>
<dbReference type="OrthoDB" id="3941538at2759"/>
<dbReference type="Proteomes" id="UP000646827">
    <property type="component" value="Unassembled WGS sequence"/>
</dbReference>
<protein>
    <submittedName>
        <fullName evidence="8">Uncharacterized protein</fullName>
    </submittedName>
</protein>
<comment type="caution">
    <text evidence="8">The sequence shown here is derived from an EMBL/GenBank/DDBJ whole genome shotgun (WGS) entry which is preliminary data.</text>
</comment>
<accession>A0A8H7S3B1</accession>
<keyword evidence="3" id="KW-0479">Metal-binding</keyword>
<feature type="domain" description="Alcohol dehydrogenase-like N-terminal" evidence="7">
    <location>
        <begin position="38"/>
        <end position="152"/>
    </location>
</feature>
<dbReference type="InterPro" id="IPR036291">
    <property type="entry name" value="NAD(P)-bd_dom_sf"/>
</dbReference>
<dbReference type="Pfam" id="PF08240">
    <property type="entry name" value="ADH_N"/>
    <property type="match status" value="1"/>
</dbReference>
<dbReference type="GO" id="GO:0006062">
    <property type="term" value="P:sorbitol catabolic process"/>
    <property type="evidence" value="ECO:0007669"/>
    <property type="project" value="TreeGrafter"/>
</dbReference>
<dbReference type="GO" id="GO:0003939">
    <property type="term" value="F:L-iditol 2-dehydrogenase (NAD+) activity"/>
    <property type="evidence" value="ECO:0007669"/>
    <property type="project" value="TreeGrafter"/>
</dbReference>
<dbReference type="InterPro" id="IPR013154">
    <property type="entry name" value="ADH-like_N"/>
</dbReference>
<reference evidence="8 9" key="1">
    <citation type="submission" date="2020-12" db="EMBL/GenBank/DDBJ databases">
        <title>Metabolic potential, ecology and presence of endohyphal bacteria is reflected in genomic diversity of Mucoromycotina.</title>
        <authorList>
            <person name="Muszewska A."/>
            <person name="Okrasinska A."/>
            <person name="Steczkiewicz K."/>
            <person name="Drgas O."/>
            <person name="Orlowska M."/>
            <person name="Perlinska-Lenart U."/>
            <person name="Aleksandrzak-Piekarczyk T."/>
            <person name="Szatraj K."/>
            <person name="Zielenkiewicz U."/>
            <person name="Pilsyk S."/>
            <person name="Malc E."/>
            <person name="Mieczkowski P."/>
            <person name="Kruszewska J.S."/>
            <person name="Biernat P."/>
            <person name="Pawlowska J."/>
        </authorList>
    </citation>
    <scope>NUCLEOTIDE SEQUENCE [LARGE SCALE GENOMIC DNA]</scope>
    <source>
        <strain evidence="8 9">CBS 142.35</strain>
    </source>
</reference>
<dbReference type="InterPro" id="IPR013149">
    <property type="entry name" value="ADH-like_C"/>
</dbReference>
<organism evidence="8 9">
    <name type="scientific">Circinella minor</name>
    <dbReference type="NCBI Taxonomy" id="1195481"/>
    <lineage>
        <taxon>Eukaryota</taxon>
        <taxon>Fungi</taxon>
        <taxon>Fungi incertae sedis</taxon>
        <taxon>Mucoromycota</taxon>
        <taxon>Mucoromycotina</taxon>
        <taxon>Mucoromycetes</taxon>
        <taxon>Mucorales</taxon>
        <taxon>Lichtheimiaceae</taxon>
        <taxon>Circinella</taxon>
    </lineage>
</organism>
<sequence>MGMTVHQPEYELPSSNHGVVLTGNDVQVVPLDIPLPKHGEAQIQMKATGIGNSDIRQWKSGLPSYSTLQHFILGYEGVGIVTAVNNHLNPQNIQVGDRVVIEPFIPCSDCNFCLDGRYNLCSRIIHRGTFPFDGLFSKYVTHPTAWLHRIPDHMSYSEAALLDSLCIAIAAVDRSGVRMGESLLITGTNPIALLVLMVAKATSIGPIVVLDTHAERLEWVRSMGADATFWLDPKWSEDMVAQAICGEFVDGSNSLGGADSSIECTGSAPALRVAIKATQQGGICCRTGTGDPDQVVPISTFALRDITLRGIHRHHHTYPRAIELISSGRIDVKSLITHE</sequence>
<evidence type="ECO:0000256" key="1">
    <source>
        <dbReference type="ARBA" id="ARBA00001947"/>
    </source>
</evidence>
<evidence type="ECO:0000259" key="7">
    <source>
        <dbReference type="Pfam" id="PF08240"/>
    </source>
</evidence>
<dbReference type="InterPro" id="IPR011032">
    <property type="entry name" value="GroES-like_sf"/>
</dbReference>
<proteinExistence type="inferred from homology"/>
<dbReference type="AlphaFoldDB" id="A0A8H7S3B1"/>
<dbReference type="PANTHER" id="PTHR43161">
    <property type="entry name" value="SORBITOL DEHYDROGENASE"/>
    <property type="match status" value="1"/>
</dbReference>
<gene>
    <name evidence="8" type="ORF">INT45_007353</name>
</gene>
<dbReference type="SUPFAM" id="SSF50129">
    <property type="entry name" value="GroES-like"/>
    <property type="match status" value="1"/>
</dbReference>
<keyword evidence="4" id="KW-0862">Zinc</keyword>
<dbReference type="Gene3D" id="3.90.180.10">
    <property type="entry name" value="Medium-chain alcohol dehydrogenases, catalytic domain"/>
    <property type="match status" value="1"/>
</dbReference>
<evidence type="ECO:0000313" key="9">
    <source>
        <dbReference type="Proteomes" id="UP000646827"/>
    </source>
</evidence>
<evidence type="ECO:0000259" key="6">
    <source>
        <dbReference type="Pfam" id="PF00107"/>
    </source>
</evidence>
<name>A0A8H7S3B1_9FUNG</name>
<evidence type="ECO:0000256" key="3">
    <source>
        <dbReference type="ARBA" id="ARBA00022723"/>
    </source>
</evidence>
<comment type="cofactor">
    <cofactor evidence="1">
        <name>Zn(2+)</name>
        <dbReference type="ChEBI" id="CHEBI:29105"/>
    </cofactor>
</comment>
<dbReference type="GO" id="GO:0046872">
    <property type="term" value="F:metal ion binding"/>
    <property type="evidence" value="ECO:0007669"/>
    <property type="project" value="UniProtKB-KW"/>
</dbReference>